<dbReference type="Proteomes" id="UP001597097">
    <property type="component" value="Unassembled WGS sequence"/>
</dbReference>
<accession>A0ABW4GAZ6</accession>
<comment type="caution">
    <text evidence="6">The sequence shown here is derived from an EMBL/GenBank/DDBJ whole genome shotgun (WGS) entry which is preliminary data.</text>
</comment>
<dbReference type="PROSITE" id="PS50977">
    <property type="entry name" value="HTH_TETR_2"/>
    <property type="match status" value="1"/>
</dbReference>
<protein>
    <submittedName>
        <fullName evidence="6">TetR/AcrR family transcriptional regulator</fullName>
    </submittedName>
</protein>
<proteinExistence type="predicted"/>
<feature type="DNA-binding region" description="H-T-H motif" evidence="4">
    <location>
        <begin position="36"/>
        <end position="55"/>
    </location>
</feature>
<reference evidence="7" key="1">
    <citation type="journal article" date="2019" name="Int. J. Syst. Evol. Microbiol.">
        <title>The Global Catalogue of Microorganisms (GCM) 10K type strain sequencing project: providing services to taxonomists for standard genome sequencing and annotation.</title>
        <authorList>
            <consortium name="The Broad Institute Genomics Platform"/>
            <consortium name="The Broad Institute Genome Sequencing Center for Infectious Disease"/>
            <person name="Wu L."/>
            <person name="Ma J."/>
        </authorList>
    </citation>
    <scope>NUCLEOTIDE SEQUENCE [LARGE SCALE GENOMIC DNA]</scope>
    <source>
        <strain evidence="7">CGMCC 1.15399</strain>
    </source>
</reference>
<name>A0ABW4GAZ6_9ACTN</name>
<dbReference type="InterPro" id="IPR023772">
    <property type="entry name" value="DNA-bd_HTH_TetR-type_CS"/>
</dbReference>
<keyword evidence="1" id="KW-0805">Transcription regulation</keyword>
<keyword evidence="7" id="KW-1185">Reference proteome</keyword>
<feature type="domain" description="HTH tetR-type" evidence="5">
    <location>
        <begin position="14"/>
        <end position="73"/>
    </location>
</feature>
<keyword evidence="2 4" id="KW-0238">DNA-binding</keyword>
<evidence type="ECO:0000256" key="3">
    <source>
        <dbReference type="ARBA" id="ARBA00023163"/>
    </source>
</evidence>
<evidence type="ECO:0000256" key="2">
    <source>
        <dbReference type="ARBA" id="ARBA00023125"/>
    </source>
</evidence>
<evidence type="ECO:0000256" key="4">
    <source>
        <dbReference type="PROSITE-ProRule" id="PRU00335"/>
    </source>
</evidence>
<dbReference type="PROSITE" id="PS01081">
    <property type="entry name" value="HTH_TETR_1"/>
    <property type="match status" value="1"/>
</dbReference>
<evidence type="ECO:0000313" key="6">
    <source>
        <dbReference type="EMBL" id="MFD1539416.1"/>
    </source>
</evidence>
<dbReference type="Pfam" id="PF00440">
    <property type="entry name" value="TetR_N"/>
    <property type="match status" value="1"/>
</dbReference>
<dbReference type="RefSeq" id="WP_219531776.1">
    <property type="nucleotide sequence ID" value="NZ_JAHKRM010000012.1"/>
</dbReference>
<evidence type="ECO:0000259" key="5">
    <source>
        <dbReference type="PROSITE" id="PS50977"/>
    </source>
</evidence>
<evidence type="ECO:0000313" key="7">
    <source>
        <dbReference type="Proteomes" id="UP001597097"/>
    </source>
</evidence>
<evidence type="ECO:0000256" key="1">
    <source>
        <dbReference type="ARBA" id="ARBA00023015"/>
    </source>
</evidence>
<sequence>MTTADSRPLRADAARNSEKIVHATRQVWTEVGPDASLEEIANRAGVGIATLYRHFPDKAVLVRAALDQSFTEDIAPAIEQALDDDDPRRGMVTVLDAALSWRPANTTPWPPPGTPAP</sequence>
<dbReference type="InterPro" id="IPR001647">
    <property type="entry name" value="HTH_TetR"/>
</dbReference>
<dbReference type="PANTHER" id="PTHR30055">
    <property type="entry name" value="HTH-TYPE TRANSCRIPTIONAL REGULATOR RUTR"/>
    <property type="match status" value="1"/>
</dbReference>
<keyword evidence="3" id="KW-0804">Transcription</keyword>
<organism evidence="6 7">
    <name type="scientific">Nonomuraea guangzhouensis</name>
    <dbReference type="NCBI Taxonomy" id="1291555"/>
    <lineage>
        <taxon>Bacteria</taxon>
        <taxon>Bacillati</taxon>
        <taxon>Actinomycetota</taxon>
        <taxon>Actinomycetes</taxon>
        <taxon>Streptosporangiales</taxon>
        <taxon>Streptosporangiaceae</taxon>
        <taxon>Nonomuraea</taxon>
    </lineage>
</organism>
<gene>
    <name evidence="6" type="ORF">ACFSJ0_20340</name>
</gene>
<dbReference type="PANTHER" id="PTHR30055:SF234">
    <property type="entry name" value="HTH-TYPE TRANSCRIPTIONAL REGULATOR BETI"/>
    <property type="match status" value="1"/>
</dbReference>
<dbReference type="EMBL" id="JBHUCM010000017">
    <property type="protein sequence ID" value="MFD1539416.1"/>
    <property type="molecule type" value="Genomic_DNA"/>
</dbReference>
<dbReference type="InterPro" id="IPR050109">
    <property type="entry name" value="HTH-type_TetR-like_transc_reg"/>
</dbReference>